<dbReference type="EMBL" id="BMIJ01000011">
    <property type="protein sequence ID" value="GGC11205.1"/>
    <property type="molecule type" value="Genomic_DNA"/>
</dbReference>
<proteinExistence type="predicted"/>
<organism evidence="1 2">
    <name type="scientific">Marinobacterium zhoushanense</name>
    <dbReference type="NCBI Taxonomy" id="1679163"/>
    <lineage>
        <taxon>Bacteria</taxon>
        <taxon>Pseudomonadati</taxon>
        <taxon>Pseudomonadota</taxon>
        <taxon>Gammaproteobacteria</taxon>
        <taxon>Oceanospirillales</taxon>
        <taxon>Oceanospirillaceae</taxon>
        <taxon>Marinobacterium</taxon>
    </lineage>
</organism>
<dbReference type="RefSeq" id="WP_188752134.1">
    <property type="nucleotide sequence ID" value="NZ_BMIJ01000011.1"/>
</dbReference>
<reference evidence="2" key="1">
    <citation type="journal article" date="2019" name="Int. J. Syst. Evol. Microbiol.">
        <title>The Global Catalogue of Microorganisms (GCM) 10K type strain sequencing project: providing services to taxonomists for standard genome sequencing and annotation.</title>
        <authorList>
            <consortium name="The Broad Institute Genomics Platform"/>
            <consortium name="The Broad Institute Genome Sequencing Center for Infectious Disease"/>
            <person name="Wu L."/>
            <person name="Ma J."/>
        </authorList>
    </citation>
    <scope>NUCLEOTIDE SEQUENCE [LARGE SCALE GENOMIC DNA]</scope>
    <source>
        <strain evidence="2">CGMCC 1.15341</strain>
    </source>
</reference>
<accession>A0ABQ1KXZ6</accession>
<evidence type="ECO:0000313" key="1">
    <source>
        <dbReference type="EMBL" id="GGC11205.1"/>
    </source>
</evidence>
<name>A0ABQ1KXZ6_9GAMM</name>
<comment type="caution">
    <text evidence="1">The sequence shown here is derived from an EMBL/GenBank/DDBJ whole genome shotgun (WGS) entry which is preliminary data.</text>
</comment>
<dbReference type="Proteomes" id="UP000629025">
    <property type="component" value="Unassembled WGS sequence"/>
</dbReference>
<gene>
    <name evidence="1" type="ORF">GCM10011352_42120</name>
</gene>
<protein>
    <submittedName>
        <fullName evidence="1">Uncharacterized protein</fullName>
    </submittedName>
</protein>
<sequence length="88" mass="10241">MKVSEIKNKERVIDELLLFVRKVFNEPEICDIAKQIARKHINEKDADQLIADEISNTTNVKIGIEKSDADRLFLELLKDLVRDEKALY</sequence>
<evidence type="ECO:0000313" key="2">
    <source>
        <dbReference type="Proteomes" id="UP000629025"/>
    </source>
</evidence>
<keyword evidence="2" id="KW-1185">Reference proteome</keyword>